<dbReference type="EMBL" id="JYDU01000301">
    <property type="protein sequence ID" value="KRX87214.1"/>
    <property type="molecule type" value="Genomic_DNA"/>
</dbReference>
<feature type="compositionally biased region" description="Basic and acidic residues" evidence="1">
    <location>
        <begin position="174"/>
        <end position="183"/>
    </location>
</feature>
<dbReference type="Proteomes" id="UP000054815">
    <property type="component" value="Unassembled WGS sequence"/>
</dbReference>
<evidence type="ECO:0000256" key="1">
    <source>
        <dbReference type="SAM" id="MobiDB-lite"/>
    </source>
</evidence>
<evidence type="ECO:0000313" key="3">
    <source>
        <dbReference type="Proteomes" id="UP000054815"/>
    </source>
</evidence>
<gene>
    <name evidence="2" type="ORF">T4E_4261</name>
</gene>
<reference evidence="2 3" key="1">
    <citation type="submission" date="2015-01" db="EMBL/GenBank/DDBJ databases">
        <title>Evolution of Trichinella species and genotypes.</title>
        <authorList>
            <person name="Korhonen P.K."/>
            <person name="Edoardo P."/>
            <person name="Giuseppe L.R."/>
            <person name="Gasser R.B."/>
        </authorList>
    </citation>
    <scope>NUCLEOTIDE SEQUENCE [LARGE SCALE GENOMIC DNA]</scope>
    <source>
        <strain evidence="2">ISS141</strain>
    </source>
</reference>
<evidence type="ECO:0000313" key="2">
    <source>
        <dbReference type="EMBL" id="KRX87214.1"/>
    </source>
</evidence>
<sequence length="183" mass="20690">MIKRKGEMHLIENQSLGIDGTKSLPVPDFDEHSNSETPAKSRKLTFGQSAKNILFKLSNQDRGLCVVYMTAILYFYAFCQTRGFSVSEESNSTYDEYKWYLYTDPSTTNHTSVRMDLCLIHEDLHPSKPADLQVISKNRLSTDEVPDAEIPLRTAVPKATGGVLGGHPPHNHHHGEPPEYRCW</sequence>
<feature type="region of interest" description="Disordered" evidence="1">
    <location>
        <begin position="164"/>
        <end position="183"/>
    </location>
</feature>
<accession>A0A0V0XH57</accession>
<protein>
    <submittedName>
        <fullName evidence="2">Uncharacterized protein</fullName>
    </submittedName>
</protein>
<organism evidence="2 3">
    <name type="scientific">Trichinella pseudospiralis</name>
    <name type="common">Parasitic roundworm</name>
    <dbReference type="NCBI Taxonomy" id="6337"/>
    <lineage>
        <taxon>Eukaryota</taxon>
        <taxon>Metazoa</taxon>
        <taxon>Ecdysozoa</taxon>
        <taxon>Nematoda</taxon>
        <taxon>Enoplea</taxon>
        <taxon>Dorylaimia</taxon>
        <taxon>Trichinellida</taxon>
        <taxon>Trichinellidae</taxon>
        <taxon>Trichinella</taxon>
    </lineage>
</organism>
<feature type="region of interest" description="Disordered" evidence="1">
    <location>
        <begin position="18"/>
        <end position="42"/>
    </location>
</feature>
<comment type="caution">
    <text evidence="2">The sequence shown here is derived from an EMBL/GenBank/DDBJ whole genome shotgun (WGS) entry which is preliminary data.</text>
</comment>
<proteinExistence type="predicted"/>
<name>A0A0V0XH57_TRIPS</name>
<dbReference type="AlphaFoldDB" id="A0A0V0XH57"/>